<protein>
    <submittedName>
        <fullName evidence="2">Uncharacterized protein</fullName>
    </submittedName>
</protein>
<accession>A0A6N2CBK3</accession>
<reference evidence="2" key="1">
    <citation type="submission" date="2019-05" db="EMBL/GenBank/DDBJ databases">
        <title>The de novo reference genome and transcriptome assemblies of the wild tomato species Solanum chilense.</title>
        <authorList>
            <person name="Stam R."/>
            <person name="Nosenko T."/>
            <person name="Hoerger A.C."/>
            <person name="Stephan W."/>
            <person name="Seidel M.A."/>
            <person name="Kuhn J.M.M."/>
            <person name="Haberer G."/>
            <person name="Tellier A."/>
        </authorList>
    </citation>
    <scope>NUCLEOTIDE SEQUENCE</scope>
    <source>
        <tissue evidence="2">Mature leaves</tissue>
    </source>
</reference>
<evidence type="ECO:0000313" key="2">
    <source>
        <dbReference type="EMBL" id="TMX02961.1"/>
    </source>
</evidence>
<name>A0A6N2CBK3_SOLCI</name>
<comment type="caution">
    <text evidence="2">The sequence shown here is derived from an EMBL/GenBank/DDBJ whole genome shotgun (WGS) entry which is preliminary data.</text>
</comment>
<gene>
    <name evidence="2" type="ORF">EJD97_019042</name>
</gene>
<proteinExistence type="predicted"/>
<evidence type="ECO:0000256" key="1">
    <source>
        <dbReference type="SAM" id="MobiDB-lite"/>
    </source>
</evidence>
<feature type="compositionally biased region" description="Basic and acidic residues" evidence="1">
    <location>
        <begin position="1"/>
        <end position="10"/>
    </location>
</feature>
<dbReference type="EMBL" id="RXGB01000532">
    <property type="protein sequence ID" value="TMX02961.1"/>
    <property type="molecule type" value="Genomic_DNA"/>
</dbReference>
<organism evidence="2">
    <name type="scientific">Solanum chilense</name>
    <name type="common">Tomato</name>
    <name type="synonym">Lycopersicon chilense</name>
    <dbReference type="NCBI Taxonomy" id="4083"/>
    <lineage>
        <taxon>Eukaryota</taxon>
        <taxon>Viridiplantae</taxon>
        <taxon>Streptophyta</taxon>
        <taxon>Embryophyta</taxon>
        <taxon>Tracheophyta</taxon>
        <taxon>Spermatophyta</taxon>
        <taxon>Magnoliopsida</taxon>
        <taxon>eudicotyledons</taxon>
        <taxon>Gunneridae</taxon>
        <taxon>Pentapetalae</taxon>
        <taxon>asterids</taxon>
        <taxon>lamiids</taxon>
        <taxon>Solanales</taxon>
        <taxon>Solanaceae</taxon>
        <taxon>Solanoideae</taxon>
        <taxon>Solaneae</taxon>
        <taxon>Solanum</taxon>
        <taxon>Solanum subgen. Lycopersicon</taxon>
    </lineage>
</organism>
<feature type="compositionally biased region" description="Acidic residues" evidence="1">
    <location>
        <begin position="11"/>
        <end position="21"/>
    </location>
</feature>
<dbReference type="AlphaFoldDB" id="A0A6N2CBK3"/>
<feature type="region of interest" description="Disordered" evidence="1">
    <location>
        <begin position="1"/>
        <end position="21"/>
    </location>
</feature>
<sequence length="167" mass="18641">MNEEPVSHNEEIEEDIEAGDVEEVGQDEEVPAEYTFVPLLDPTSAKMITSFLKGIVCPVLLPSVQATQDPTNPLIASTDPKVSEKRGKDAFFHPLLGFVMTDNEHEMLTKFLKLTPPVFLGSESKNAYKFILDSGKSFHKLGIVHQHGVDFMYFQFKGRPSSGRELT</sequence>